<evidence type="ECO:0000313" key="2">
    <source>
        <dbReference type="EMBL" id="EFM82324.1"/>
    </source>
</evidence>
<reference evidence="2 3" key="1">
    <citation type="submission" date="2010-07" db="EMBL/GenBank/DDBJ databases">
        <authorList>
            <person name="Sid Ahmed O."/>
        </authorList>
    </citation>
    <scope>NUCLEOTIDE SEQUENCE [LARGE SCALE GENOMIC DNA]</scope>
    <source>
        <strain evidence="2 3">TX4248</strain>
    </source>
</reference>
<accession>A0A125W4V7</accession>
<dbReference type="EMBL" id="AEBR01000067">
    <property type="protein sequence ID" value="EFM82324.1"/>
    <property type="molecule type" value="Genomic_DNA"/>
</dbReference>
<feature type="transmembrane region" description="Helical" evidence="1">
    <location>
        <begin position="20"/>
        <end position="42"/>
    </location>
</feature>
<dbReference type="AlphaFoldDB" id="A0A125W4V7"/>
<protein>
    <submittedName>
        <fullName evidence="2">Uncharacterized protein</fullName>
    </submittedName>
</protein>
<keyword evidence="1" id="KW-0472">Membrane</keyword>
<proteinExistence type="predicted"/>
<gene>
    <name evidence="2" type="ORF">HMPREF9498_02051</name>
</gene>
<name>A0A125W4V7_ENTFL</name>
<comment type="caution">
    <text evidence="2">The sequence shown here is derived from an EMBL/GenBank/DDBJ whole genome shotgun (WGS) entry which is preliminary data.</text>
</comment>
<sequence>MRALTIITTTVFSLIALVDLFTGHFIQAGMFGVIALFASVAYRRRL</sequence>
<organism evidence="2 3">
    <name type="scientific">Enterococcus faecalis TX4248</name>
    <dbReference type="NCBI Taxonomy" id="749495"/>
    <lineage>
        <taxon>Bacteria</taxon>
        <taxon>Bacillati</taxon>
        <taxon>Bacillota</taxon>
        <taxon>Bacilli</taxon>
        <taxon>Lactobacillales</taxon>
        <taxon>Enterococcaceae</taxon>
        <taxon>Enterococcus</taxon>
    </lineage>
</organism>
<dbReference type="Proteomes" id="UP000004846">
    <property type="component" value="Unassembled WGS sequence"/>
</dbReference>
<evidence type="ECO:0000313" key="3">
    <source>
        <dbReference type="Proteomes" id="UP000004846"/>
    </source>
</evidence>
<evidence type="ECO:0000256" key="1">
    <source>
        <dbReference type="SAM" id="Phobius"/>
    </source>
</evidence>
<keyword evidence="1" id="KW-1133">Transmembrane helix</keyword>
<keyword evidence="1" id="KW-0812">Transmembrane</keyword>
<dbReference type="HOGENOM" id="CLU_3183285_0_0_9"/>